<dbReference type="EMBL" id="MSPP01000003">
    <property type="protein sequence ID" value="OUD09053.1"/>
    <property type="molecule type" value="Genomic_DNA"/>
</dbReference>
<comment type="caution">
    <text evidence="2">The sequence shown here is derived from an EMBL/GenBank/DDBJ whole genome shotgun (WGS) entry which is preliminary data.</text>
</comment>
<dbReference type="InterPro" id="IPR010982">
    <property type="entry name" value="Lambda_DNA-bd_dom_sf"/>
</dbReference>
<dbReference type="AlphaFoldDB" id="A0A251WYN4"/>
<feature type="domain" description="HTH cro/C1-type" evidence="1">
    <location>
        <begin position="59"/>
        <end position="121"/>
    </location>
</feature>
<keyword evidence="3" id="KW-1185">Reference proteome</keyword>
<dbReference type="PROSITE" id="PS50943">
    <property type="entry name" value="HTH_CROC1"/>
    <property type="match status" value="1"/>
</dbReference>
<dbReference type="OrthoDB" id="7365244at2"/>
<dbReference type="Gene3D" id="1.10.260.40">
    <property type="entry name" value="lambda repressor-like DNA-binding domains"/>
    <property type="match status" value="1"/>
</dbReference>
<sequence>MAKYHYIECGLDNVFIDGLTPIIDDEGDEVITIHHIAGLHAEIARGIVGKNGKMTGKELRFLRTEMGYTQAQLAETVNSTGLTLGRWERSEHPIDANAETVIRRIAGEKLIEAFDRSIEDLVKKIQSDAAASDITISSNEEGYQLMAA</sequence>
<accession>A0A251WYN4</accession>
<name>A0A251WYN4_9RHOB</name>
<proteinExistence type="predicted"/>
<gene>
    <name evidence="2" type="ORF">BVC71_10085</name>
</gene>
<dbReference type="InterPro" id="IPR001387">
    <property type="entry name" value="Cro/C1-type_HTH"/>
</dbReference>
<organism evidence="2 3">
    <name type="scientific">Marivivens niveibacter</name>
    <dbReference type="NCBI Taxonomy" id="1930667"/>
    <lineage>
        <taxon>Bacteria</taxon>
        <taxon>Pseudomonadati</taxon>
        <taxon>Pseudomonadota</taxon>
        <taxon>Alphaproteobacteria</taxon>
        <taxon>Rhodobacterales</taxon>
        <taxon>Paracoccaceae</taxon>
        <taxon>Marivivens group</taxon>
        <taxon>Marivivens</taxon>
    </lineage>
</organism>
<evidence type="ECO:0000259" key="1">
    <source>
        <dbReference type="PROSITE" id="PS50943"/>
    </source>
</evidence>
<evidence type="ECO:0000313" key="2">
    <source>
        <dbReference type="EMBL" id="OUD09053.1"/>
    </source>
</evidence>
<protein>
    <recommendedName>
        <fullName evidence="1">HTH cro/C1-type domain-containing protein</fullName>
    </recommendedName>
</protein>
<dbReference type="SUPFAM" id="SSF47413">
    <property type="entry name" value="lambda repressor-like DNA-binding domains"/>
    <property type="match status" value="1"/>
</dbReference>
<reference evidence="2 3" key="1">
    <citation type="submission" date="2016-12" db="EMBL/GenBank/DDBJ databases">
        <title>The draft genome sequence of HSLHS2.</title>
        <authorList>
            <person name="Hu D."/>
            <person name="Wang L."/>
            <person name="Shao Z."/>
        </authorList>
    </citation>
    <scope>NUCLEOTIDE SEQUENCE [LARGE SCALE GENOMIC DNA]</scope>
    <source>
        <strain evidence="2">MCCC 1A06712</strain>
    </source>
</reference>
<dbReference type="RefSeq" id="WP_086451533.1">
    <property type="nucleotide sequence ID" value="NZ_MSPP01000003.1"/>
</dbReference>
<evidence type="ECO:0000313" key="3">
    <source>
        <dbReference type="Proteomes" id="UP000194664"/>
    </source>
</evidence>
<dbReference type="Proteomes" id="UP000194664">
    <property type="component" value="Unassembled WGS sequence"/>
</dbReference>
<dbReference type="GO" id="GO:0003677">
    <property type="term" value="F:DNA binding"/>
    <property type="evidence" value="ECO:0007669"/>
    <property type="project" value="InterPro"/>
</dbReference>
<dbReference type="CDD" id="cd00093">
    <property type="entry name" value="HTH_XRE"/>
    <property type="match status" value="1"/>
</dbReference>